<dbReference type="InterPro" id="IPR009163">
    <property type="entry name" value="Ap4A_phos1/2"/>
</dbReference>
<comment type="caution">
    <text evidence="4">The sequence shown here is derived from an EMBL/GenBank/DDBJ whole genome shotgun (WGS) entry which is preliminary data.</text>
</comment>
<dbReference type="SUPFAM" id="SSF54197">
    <property type="entry name" value="HIT-like"/>
    <property type="match status" value="1"/>
</dbReference>
<evidence type="ECO:0000313" key="5">
    <source>
        <dbReference type="Proteomes" id="UP001285441"/>
    </source>
</evidence>
<dbReference type="GO" id="GO:0003877">
    <property type="term" value="F:ATP:ADP adenylyltransferase activity"/>
    <property type="evidence" value="ECO:0007669"/>
    <property type="project" value="InterPro"/>
</dbReference>
<protein>
    <submittedName>
        <fullName evidence="4">Histidine triad-like protein</fullName>
    </submittedName>
</protein>
<dbReference type="Pfam" id="PF09830">
    <property type="entry name" value="ATP_transf"/>
    <property type="match status" value="1"/>
</dbReference>
<evidence type="ECO:0000256" key="1">
    <source>
        <dbReference type="SAM" id="MobiDB-lite"/>
    </source>
</evidence>
<dbReference type="AlphaFoldDB" id="A0AAE0K341"/>
<dbReference type="PANTHER" id="PTHR38420:SF3">
    <property type="entry name" value="5',5'''-P-1,P-4-TETRAPHOSPHATE PHOSPHORYLASE 2"/>
    <property type="match status" value="1"/>
</dbReference>
<name>A0AAE0K341_9PEZI</name>
<dbReference type="PANTHER" id="PTHR38420">
    <property type="entry name" value="AP-4-A PHOSPHORYLASE II"/>
    <property type="match status" value="1"/>
</dbReference>
<dbReference type="Pfam" id="PF19327">
    <property type="entry name" value="Ap4A_phos_N"/>
    <property type="match status" value="2"/>
</dbReference>
<feature type="domain" description="ATP adenylyltransferase C-terminal" evidence="2">
    <location>
        <begin position="229"/>
        <end position="364"/>
    </location>
</feature>
<gene>
    <name evidence="4" type="ORF">B0H63DRAFT_488727</name>
</gene>
<dbReference type="InterPro" id="IPR045759">
    <property type="entry name" value="Ap4A_phos1/2_N"/>
</dbReference>
<dbReference type="InterPro" id="IPR019200">
    <property type="entry name" value="ATP_adenylylTrfase_C"/>
</dbReference>
<feature type="region of interest" description="Disordered" evidence="1">
    <location>
        <begin position="62"/>
        <end position="84"/>
    </location>
</feature>
<accession>A0AAE0K341</accession>
<dbReference type="GO" id="GO:0009117">
    <property type="term" value="P:nucleotide metabolic process"/>
    <property type="evidence" value="ECO:0007669"/>
    <property type="project" value="InterPro"/>
</dbReference>
<dbReference type="EMBL" id="JAULSW010000010">
    <property type="protein sequence ID" value="KAK3368570.1"/>
    <property type="molecule type" value="Genomic_DNA"/>
</dbReference>
<proteinExistence type="predicted"/>
<organism evidence="4 5">
    <name type="scientific">Podospora didyma</name>
    <dbReference type="NCBI Taxonomy" id="330526"/>
    <lineage>
        <taxon>Eukaryota</taxon>
        <taxon>Fungi</taxon>
        <taxon>Dikarya</taxon>
        <taxon>Ascomycota</taxon>
        <taxon>Pezizomycotina</taxon>
        <taxon>Sordariomycetes</taxon>
        <taxon>Sordariomycetidae</taxon>
        <taxon>Sordariales</taxon>
        <taxon>Podosporaceae</taxon>
        <taxon>Podospora</taxon>
    </lineage>
</organism>
<evidence type="ECO:0000313" key="4">
    <source>
        <dbReference type="EMBL" id="KAK3368570.1"/>
    </source>
</evidence>
<dbReference type="GO" id="GO:0005524">
    <property type="term" value="F:ATP binding"/>
    <property type="evidence" value="ECO:0007669"/>
    <property type="project" value="InterPro"/>
</dbReference>
<dbReference type="Proteomes" id="UP001285441">
    <property type="component" value="Unassembled WGS sequence"/>
</dbReference>
<keyword evidence="5" id="KW-1185">Reference proteome</keyword>
<feature type="domain" description="Ap4A phosphorylase 1/2 N-terminal" evidence="3">
    <location>
        <begin position="19"/>
        <end position="148"/>
    </location>
</feature>
<reference evidence="4" key="1">
    <citation type="journal article" date="2023" name="Mol. Phylogenet. Evol.">
        <title>Genome-scale phylogeny and comparative genomics of the fungal order Sordariales.</title>
        <authorList>
            <person name="Hensen N."/>
            <person name="Bonometti L."/>
            <person name="Westerberg I."/>
            <person name="Brannstrom I.O."/>
            <person name="Guillou S."/>
            <person name="Cros-Aarteil S."/>
            <person name="Calhoun S."/>
            <person name="Haridas S."/>
            <person name="Kuo A."/>
            <person name="Mondo S."/>
            <person name="Pangilinan J."/>
            <person name="Riley R."/>
            <person name="LaButti K."/>
            <person name="Andreopoulos B."/>
            <person name="Lipzen A."/>
            <person name="Chen C."/>
            <person name="Yan M."/>
            <person name="Daum C."/>
            <person name="Ng V."/>
            <person name="Clum A."/>
            <person name="Steindorff A."/>
            <person name="Ohm R.A."/>
            <person name="Martin F."/>
            <person name="Silar P."/>
            <person name="Natvig D.O."/>
            <person name="Lalanne C."/>
            <person name="Gautier V."/>
            <person name="Ament-Velasquez S.L."/>
            <person name="Kruys A."/>
            <person name="Hutchinson M.I."/>
            <person name="Powell A.J."/>
            <person name="Barry K."/>
            <person name="Miller A.N."/>
            <person name="Grigoriev I.V."/>
            <person name="Debuchy R."/>
            <person name="Gladieux P."/>
            <person name="Hiltunen Thoren M."/>
            <person name="Johannesson H."/>
        </authorList>
    </citation>
    <scope>NUCLEOTIDE SEQUENCE</scope>
    <source>
        <strain evidence="4">CBS 232.78</strain>
    </source>
</reference>
<feature type="domain" description="Ap4A phosphorylase 1/2 N-terminal" evidence="3">
    <location>
        <begin position="176"/>
        <end position="202"/>
    </location>
</feature>
<feature type="compositionally biased region" description="Low complexity" evidence="1">
    <location>
        <begin position="71"/>
        <end position="84"/>
    </location>
</feature>
<dbReference type="InterPro" id="IPR036265">
    <property type="entry name" value="HIT-like_sf"/>
</dbReference>
<dbReference type="InterPro" id="IPR043171">
    <property type="entry name" value="Ap4A_phos1/2-like"/>
</dbReference>
<sequence>MSLPPSDMPPLCFKVLANLPELVRTTFSKARASGDVNFYPTKVAVFDVNSVPFQLRFAPSLANKPKNPPHSSSSEQSLPKKAPFDPFDNPPAPLLITTPSALDSHFLVLNKFAIVPEHFILATRAFAPQTHLLDAADLRAAYACIDAYHRAKNNNVHKKKDDNGEIIREDTGGELFVFFNSGPASGASQPHRHLQLLPVQRMRDGLPDDGGHGWDVLANALLDKSTRERLPFQTFAERIDPALGADGLRTVYLALYRLACGAVLGTAAERTSQQEEGEARISYNLAMTRDSMVIVPRATEGGDVFAPPASGDGDNNAEREKVGQLAFNGTLLAGTALVKSQVEWDALRQDPGQLAAVLGRIGVPWETAPGGTQGRGKI</sequence>
<evidence type="ECO:0000259" key="2">
    <source>
        <dbReference type="Pfam" id="PF09830"/>
    </source>
</evidence>
<reference evidence="4" key="2">
    <citation type="submission" date="2023-06" db="EMBL/GenBank/DDBJ databases">
        <authorList>
            <consortium name="Lawrence Berkeley National Laboratory"/>
            <person name="Haridas S."/>
            <person name="Hensen N."/>
            <person name="Bonometti L."/>
            <person name="Westerberg I."/>
            <person name="Brannstrom I.O."/>
            <person name="Guillou S."/>
            <person name="Cros-Aarteil S."/>
            <person name="Calhoun S."/>
            <person name="Kuo A."/>
            <person name="Mondo S."/>
            <person name="Pangilinan J."/>
            <person name="Riley R."/>
            <person name="LaButti K."/>
            <person name="Andreopoulos B."/>
            <person name="Lipzen A."/>
            <person name="Chen C."/>
            <person name="Yanf M."/>
            <person name="Daum C."/>
            <person name="Ng V."/>
            <person name="Clum A."/>
            <person name="Steindorff A."/>
            <person name="Ohm R."/>
            <person name="Martin F."/>
            <person name="Silar P."/>
            <person name="Natvig D."/>
            <person name="Lalanne C."/>
            <person name="Gautier V."/>
            <person name="Ament-velasquez S.L."/>
            <person name="Kruys A."/>
            <person name="Hutchinson M.I."/>
            <person name="Powell A.J."/>
            <person name="Barry K."/>
            <person name="Miller A.N."/>
            <person name="Grigoriev I.V."/>
            <person name="Debuchy R."/>
            <person name="Gladieux P."/>
            <person name="Thoren M.H."/>
            <person name="Johannesson H."/>
        </authorList>
    </citation>
    <scope>NUCLEOTIDE SEQUENCE</scope>
    <source>
        <strain evidence="4">CBS 232.78</strain>
    </source>
</reference>
<dbReference type="Gene3D" id="3.30.428.70">
    <property type="match status" value="1"/>
</dbReference>
<evidence type="ECO:0000259" key="3">
    <source>
        <dbReference type="Pfam" id="PF19327"/>
    </source>
</evidence>